<sequence>MATNTTAETHESGSYNPYKFYNHVLDALQIQANISPKRTYELVQERISCREKQAADTLPRNINEENEIIERKPRLCNTSHATVTENEIDILGLLAKTRLCIIYVTKHNEITSSIRVQYYGNDYKESIYMVYDETQQQYYSLCLYNKTDPSGEKITIFPCYDKTINILLRKYFISNFNYYDDVQLDDEDHTVVNELLHQEQLEFDSISRRIGMDIEMNIMEEPRITNNGEYPTMSATTTITDNPISSNVTNNISETTYTLDRKEVPPGRSCLYSSFLYAMPLSLTVQELRKEVAAYIFCHMTTDDSKLLHGTKYKNREEYCNGIRNHDLGSGPEFRALSQIHHIMIKVIMLRKDQQQNSSVDMINFGKDDKSCTKCIYIIYDEAIPHYDPLSLCSNVNNLQHERTTFDLDDPHVYILLPDFIANQIDFIANRLSKVMTRTNHMSDESVHISQPIIAKTNSSDTNEQYAADLEYDNSDSEKYSYAMDSSSHVEHESDDLSEMITEPFIENNPTKQNMKTHKVSENTRSCTSSDPISPNDRISTFHGENDTSDDIDKLLKTDMFAPYDLMYSSNMTKEEQQQIEDLSTPLLTNASIADDDEQMRFETDPRQLFRDRALTPSYRYPPSTNTCGNRGHGRKPRYDTRNKDIDPSSYITPNTHHYYRRPLSPVSVGDVCNRVSKVSFENNNHTHNSRIRNRSAEPHHPDKPYDNRPPSVNAIRSVVPDRSQHEQIPICFRPDSGGTKGQVITLYTNHFKCNLSETLAINQYTVHVNVFKRGKWCNANKRQHNRFEIVQKILQREADNLPFVWFDDGNFLYSRELLLDRARTYEITIKNQIYQLAIKDMSDRVTVEDMWQYVRSKTPCKRPQDLIRMLETLLKQTIRSRMVCIRNQFFEKNQMLYDGGPFQNSGFALAQGFYQAMFVTQIGPTLTIDTKCSCFYRNIDMLHFLSIYLGRDLKINGAMMSADEKRALLRMKCLEIITVETRHTFNKMVYNIRGFGDNADQHPVTIDGPDGDSRKMSVAEYLVEKYDIKLKYPRLPTLECVNKGAQNLSYIPIELCFVEEWQIVDRSLMTTEQNAEKSKRSILLPEVRFNKTMMIANERNFNNDPYLKHLSMTIDTNEMLQVKGRVLEPPNIVYRNNRIASVTIGKWLMKGSLLQQTTRVHKWEMILVKDGKREPGHMDMQKLEEFCHMLPETTRRYGIQMNPHFETKIISHHQIRQCIYDLHASGAEFGLFILIGDCPDSYQTIKRCALQEFGIITLCCDLGSIRKQNNPGKLNAYIENVAQKMNARLGGINSTVSFKKIFDDQPKSDGDVFMFIGADVSHVVVSERKPSIAAVVASVSPTSTQYICRSSEQRPVKDKKYSLEVIKDFQPMTRDLLHVFVQTNKQYPTKIVVYRDGVDEGHFQKLLDNEVQALKNACLEVYGNRPLPKITFVIIKKSHNTRFFAPNGQRITNMAAGTVIDTTIVHPRQFDFYLNSHAGALGTNVCSYYHVLYNEIEFTSDELQQLTFWLCHTDVRCTKAVKCPAAARYAHTVAYHARYFEKEPYQTTSQYPSNRDTGQVEDDLTLEDIKSNLIMVNKNVKNMMWFT</sequence>
<evidence type="ECO:0000256" key="1">
    <source>
        <dbReference type="SAM" id="MobiDB-lite"/>
    </source>
</evidence>
<comment type="caution">
    <text evidence="4">The sequence shown here is derived from an EMBL/GenBank/DDBJ whole genome shotgun (WGS) entry which is preliminary data.</text>
</comment>
<gene>
    <name evidence="4" type="ORF">QVE165_LOCUS51555</name>
</gene>
<feature type="compositionally biased region" description="Basic and acidic residues" evidence="1">
    <location>
        <begin position="695"/>
        <end position="707"/>
    </location>
</feature>
<dbReference type="SUPFAM" id="SSF53098">
    <property type="entry name" value="Ribonuclease H-like"/>
    <property type="match status" value="1"/>
</dbReference>
<feature type="domain" description="Piwi" evidence="3">
    <location>
        <begin position="1231"/>
        <end position="1543"/>
    </location>
</feature>
<dbReference type="Pfam" id="PF16488">
    <property type="entry name" value="ArgoL2"/>
    <property type="match status" value="1"/>
</dbReference>
<dbReference type="SUPFAM" id="SSF101690">
    <property type="entry name" value="PAZ domain"/>
    <property type="match status" value="1"/>
</dbReference>
<feature type="region of interest" description="Disordered" evidence="1">
    <location>
        <begin position="680"/>
        <end position="714"/>
    </location>
</feature>
<evidence type="ECO:0000259" key="2">
    <source>
        <dbReference type="PROSITE" id="PS50821"/>
    </source>
</evidence>
<protein>
    <submittedName>
        <fullName evidence="4">Uncharacterized protein</fullName>
    </submittedName>
</protein>
<dbReference type="OrthoDB" id="10252740at2759"/>
<evidence type="ECO:0000259" key="3">
    <source>
        <dbReference type="PROSITE" id="PS50822"/>
    </source>
</evidence>
<dbReference type="EMBL" id="CAJNOM010001125">
    <property type="protein sequence ID" value="CAF1593421.1"/>
    <property type="molecule type" value="Genomic_DNA"/>
</dbReference>
<feature type="domain" description="PAZ" evidence="2">
    <location>
        <begin position="941"/>
        <end position="1061"/>
    </location>
</feature>
<dbReference type="CDD" id="cd02846">
    <property type="entry name" value="PAZ_argonaute_like"/>
    <property type="match status" value="1"/>
</dbReference>
<reference evidence="4" key="1">
    <citation type="submission" date="2021-02" db="EMBL/GenBank/DDBJ databases">
        <authorList>
            <person name="Nowell W R."/>
        </authorList>
    </citation>
    <scope>NUCLEOTIDE SEQUENCE</scope>
</reference>
<dbReference type="GO" id="GO:0003723">
    <property type="term" value="F:RNA binding"/>
    <property type="evidence" value="ECO:0007669"/>
    <property type="project" value="InterPro"/>
</dbReference>
<dbReference type="InterPro" id="IPR003165">
    <property type="entry name" value="Piwi"/>
</dbReference>
<dbReference type="Proteomes" id="UP000663832">
    <property type="component" value="Unassembled WGS sequence"/>
</dbReference>
<dbReference type="InterPro" id="IPR036085">
    <property type="entry name" value="PAZ_dom_sf"/>
</dbReference>
<dbReference type="InterPro" id="IPR036397">
    <property type="entry name" value="RNaseH_sf"/>
</dbReference>
<dbReference type="InterPro" id="IPR038765">
    <property type="entry name" value="Papain-like_cys_pep_sf"/>
</dbReference>
<accession>A0A816AA94</accession>
<proteinExistence type="predicted"/>
<dbReference type="Pfam" id="PF02170">
    <property type="entry name" value="PAZ"/>
    <property type="match status" value="1"/>
</dbReference>
<dbReference type="InterPro" id="IPR012337">
    <property type="entry name" value="RNaseH-like_sf"/>
</dbReference>
<dbReference type="InterPro" id="IPR003100">
    <property type="entry name" value="PAZ_dom"/>
</dbReference>
<dbReference type="Pfam" id="PF02171">
    <property type="entry name" value="Piwi"/>
    <property type="match status" value="1"/>
</dbReference>
<dbReference type="SUPFAM" id="SSF54001">
    <property type="entry name" value="Cysteine proteinases"/>
    <property type="match status" value="1"/>
</dbReference>
<feature type="region of interest" description="Disordered" evidence="1">
    <location>
        <begin position="509"/>
        <end position="548"/>
    </location>
</feature>
<dbReference type="Gene3D" id="3.40.50.2300">
    <property type="match status" value="1"/>
</dbReference>
<keyword evidence="5" id="KW-1185">Reference proteome</keyword>
<evidence type="ECO:0000313" key="5">
    <source>
        <dbReference type="Proteomes" id="UP000663832"/>
    </source>
</evidence>
<dbReference type="Gene3D" id="3.90.70.80">
    <property type="match status" value="1"/>
</dbReference>
<dbReference type="PROSITE" id="PS50822">
    <property type="entry name" value="PIWI"/>
    <property type="match status" value="1"/>
</dbReference>
<dbReference type="InterPro" id="IPR032472">
    <property type="entry name" value="ArgoL2"/>
</dbReference>
<name>A0A816AA94_9BILA</name>
<feature type="compositionally biased region" description="Basic and acidic residues" evidence="1">
    <location>
        <begin position="637"/>
        <end position="647"/>
    </location>
</feature>
<dbReference type="PROSITE" id="PS50821">
    <property type="entry name" value="PAZ"/>
    <property type="match status" value="1"/>
</dbReference>
<organism evidence="4 5">
    <name type="scientific">Adineta steineri</name>
    <dbReference type="NCBI Taxonomy" id="433720"/>
    <lineage>
        <taxon>Eukaryota</taxon>
        <taxon>Metazoa</taxon>
        <taxon>Spiralia</taxon>
        <taxon>Gnathifera</taxon>
        <taxon>Rotifera</taxon>
        <taxon>Eurotatoria</taxon>
        <taxon>Bdelloidea</taxon>
        <taxon>Adinetida</taxon>
        <taxon>Adinetidae</taxon>
        <taxon>Adineta</taxon>
    </lineage>
</organism>
<feature type="region of interest" description="Disordered" evidence="1">
    <location>
        <begin position="617"/>
        <end position="658"/>
    </location>
</feature>
<dbReference type="SMART" id="SM00950">
    <property type="entry name" value="Piwi"/>
    <property type="match status" value="1"/>
</dbReference>
<feature type="compositionally biased region" description="Polar residues" evidence="1">
    <location>
        <begin position="523"/>
        <end position="539"/>
    </location>
</feature>
<dbReference type="PANTHER" id="PTHR22891">
    <property type="entry name" value="EUKARYOTIC TRANSLATION INITIATION FACTOR 2C"/>
    <property type="match status" value="1"/>
</dbReference>
<dbReference type="Gene3D" id="2.170.260.10">
    <property type="entry name" value="paz domain"/>
    <property type="match status" value="1"/>
</dbReference>
<evidence type="ECO:0000313" key="4">
    <source>
        <dbReference type="EMBL" id="CAF1593421.1"/>
    </source>
</evidence>
<dbReference type="Gene3D" id="3.30.420.10">
    <property type="entry name" value="Ribonuclease H-like superfamily/Ribonuclease H"/>
    <property type="match status" value="1"/>
</dbReference>